<sequence length="171" mass="19822">MLKNRLPFGFRTFGFYFWVLLFLPLLLSCNTGAKKAEAQLKQLHWLTGTWQQQSEAGLLTETWQVKNASQMTGKSYLVDQHDTIFSEVISLEIQEGEVYYVPVIADQNDGKPVRFKLISGKDQTFVFENKTHDFPQRIIYHQTGSNQLTARIEGEIKGKLRSEEFKMQRVN</sequence>
<evidence type="ECO:0000313" key="2">
    <source>
        <dbReference type="EMBL" id="KAA9325963.1"/>
    </source>
</evidence>
<evidence type="ECO:0000313" key="3">
    <source>
        <dbReference type="Proteomes" id="UP000326570"/>
    </source>
</evidence>
<gene>
    <name evidence="2" type="ORF">F0P94_16190</name>
</gene>
<feature type="domain" description="DUF6265" evidence="1">
    <location>
        <begin position="44"/>
        <end position="153"/>
    </location>
</feature>
<reference evidence="2 3" key="1">
    <citation type="submission" date="2019-09" db="EMBL/GenBank/DDBJ databases">
        <title>Genome sequence of Adhaeribacter sp. M2.</title>
        <authorList>
            <person name="Srinivasan S."/>
        </authorList>
    </citation>
    <scope>NUCLEOTIDE SEQUENCE [LARGE SCALE GENOMIC DNA]</scope>
    <source>
        <strain evidence="2 3">M2</strain>
    </source>
</reference>
<dbReference type="AlphaFoldDB" id="A0A5N1IJP1"/>
<proteinExistence type="predicted"/>
<dbReference type="InterPro" id="IPR046232">
    <property type="entry name" value="DUF6265"/>
</dbReference>
<comment type="caution">
    <text evidence="2">The sequence shown here is derived from an EMBL/GenBank/DDBJ whole genome shotgun (WGS) entry which is preliminary data.</text>
</comment>
<name>A0A5N1IJP1_9BACT</name>
<protein>
    <recommendedName>
        <fullName evidence="1">DUF6265 domain-containing protein</fullName>
    </recommendedName>
</protein>
<dbReference type="EMBL" id="VTWT01000010">
    <property type="protein sequence ID" value="KAA9325963.1"/>
    <property type="molecule type" value="Genomic_DNA"/>
</dbReference>
<accession>A0A5N1IJP1</accession>
<dbReference type="Pfam" id="PF19780">
    <property type="entry name" value="DUF6265"/>
    <property type="match status" value="1"/>
</dbReference>
<dbReference type="Proteomes" id="UP000326570">
    <property type="component" value="Unassembled WGS sequence"/>
</dbReference>
<dbReference type="PROSITE" id="PS51257">
    <property type="entry name" value="PROKAR_LIPOPROTEIN"/>
    <property type="match status" value="1"/>
</dbReference>
<organism evidence="2 3">
    <name type="scientific">Adhaeribacter soli</name>
    <dbReference type="NCBI Taxonomy" id="2607655"/>
    <lineage>
        <taxon>Bacteria</taxon>
        <taxon>Pseudomonadati</taxon>
        <taxon>Bacteroidota</taxon>
        <taxon>Cytophagia</taxon>
        <taxon>Cytophagales</taxon>
        <taxon>Hymenobacteraceae</taxon>
        <taxon>Adhaeribacter</taxon>
    </lineage>
</organism>
<evidence type="ECO:0000259" key="1">
    <source>
        <dbReference type="Pfam" id="PF19780"/>
    </source>
</evidence>
<dbReference type="RefSeq" id="WP_150904959.1">
    <property type="nucleotide sequence ID" value="NZ_VTWT01000010.1"/>
</dbReference>
<keyword evidence="3" id="KW-1185">Reference proteome</keyword>